<feature type="region of interest" description="Disordered" evidence="1">
    <location>
        <begin position="45"/>
        <end position="114"/>
    </location>
</feature>
<keyword evidence="3" id="KW-1185">Reference proteome</keyword>
<dbReference type="AlphaFoldDB" id="A0A0E0MTU1"/>
<protein>
    <submittedName>
        <fullName evidence="2">Uncharacterized protein</fullName>
    </submittedName>
</protein>
<dbReference type="Proteomes" id="UP000008022">
    <property type="component" value="Unassembled WGS sequence"/>
</dbReference>
<evidence type="ECO:0000256" key="1">
    <source>
        <dbReference type="SAM" id="MobiDB-lite"/>
    </source>
</evidence>
<dbReference type="HOGENOM" id="CLU_148965_0_0_1"/>
<reference evidence="3" key="1">
    <citation type="submission" date="2013-06" db="EMBL/GenBank/DDBJ databases">
        <authorList>
            <person name="Zhao Q."/>
        </authorList>
    </citation>
    <scope>NUCLEOTIDE SEQUENCE</scope>
    <source>
        <strain evidence="3">cv. W1943</strain>
    </source>
</reference>
<sequence>MVGDAEDSDGERVRLFVGQVPCSMAEEEILAVEAVTASCTAKDNAVPSGGRWLGPAGTDAAVTDGAQRKHAAIGRRAAEAPPPSPLRPPPASSLNKGRGKREKRREGEEKNVQLACGSHITAKIDTSVRFGESSSINSFAIYIGAE</sequence>
<accession>A0A0E0MTU1</accession>
<organism evidence="2 3">
    <name type="scientific">Oryza rufipogon</name>
    <name type="common">Brownbeard rice</name>
    <name type="synonym">Asian wild rice</name>
    <dbReference type="NCBI Taxonomy" id="4529"/>
    <lineage>
        <taxon>Eukaryota</taxon>
        <taxon>Viridiplantae</taxon>
        <taxon>Streptophyta</taxon>
        <taxon>Embryophyta</taxon>
        <taxon>Tracheophyta</taxon>
        <taxon>Spermatophyta</taxon>
        <taxon>Magnoliopsida</taxon>
        <taxon>Liliopsida</taxon>
        <taxon>Poales</taxon>
        <taxon>Poaceae</taxon>
        <taxon>BOP clade</taxon>
        <taxon>Oryzoideae</taxon>
        <taxon>Oryzeae</taxon>
        <taxon>Oryzinae</taxon>
        <taxon>Oryza</taxon>
    </lineage>
</organism>
<name>A0A0E0MTU1_ORYRU</name>
<proteinExistence type="predicted"/>
<evidence type="ECO:0000313" key="3">
    <source>
        <dbReference type="Proteomes" id="UP000008022"/>
    </source>
</evidence>
<evidence type="ECO:0000313" key="2">
    <source>
        <dbReference type="EnsemblPlants" id="ORUFI01G09970.1"/>
    </source>
</evidence>
<feature type="compositionally biased region" description="Pro residues" evidence="1">
    <location>
        <begin position="80"/>
        <end position="91"/>
    </location>
</feature>
<dbReference type="EnsemblPlants" id="ORUFI01G09970.1">
    <property type="protein sequence ID" value="ORUFI01G09970.1"/>
    <property type="gene ID" value="ORUFI01G09970"/>
</dbReference>
<reference evidence="2" key="2">
    <citation type="submission" date="2015-06" db="UniProtKB">
        <authorList>
            <consortium name="EnsemblPlants"/>
        </authorList>
    </citation>
    <scope>IDENTIFICATION</scope>
</reference>
<dbReference type="Gramene" id="ORUFI01G09970.1">
    <property type="protein sequence ID" value="ORUFI01G09970.1"/>
    <property type="gene ID" value="ORUFI01G09970"/>
</dbReference>